<name>A0A101I8P1_9BACT</name>
<evidence type="ECO:0000259" key="6">
    <source>
        <dbReference type="Pfam" id="PF00294"/>
    </source>
</evidence>
<dbReference type="GO" id="GO:0016301">
    <property type="term" value="F:kinase activity"/>
    <property type="evidence" value="ECO:0007669"/>
    <property type="project" value="UniProtKB-KW"/>
</dbReference>
<dbReference type="InterPro" id="IPR002173">
    <property type="entry name" value="Carboh/pur_kinase_PfkB_CS"/>
</dbReference>
<reference evidence="8" key="1">
    <citation type="journal article" date="2015" name="MBio">
        <title>Genome-resolved metagenomic analysis reveals roles for candidate phyla and other microbial community members in biogeochemical transformations in oil reservoirs.</title>
        <authorList>
            <person name="Hu P."/>
            <person name="Tom L."/>
            <person name="Singh A."/>
            <person name="Thomas B.C."/>
            <person name="Baker B.J."/>
            <person name="Piceno Y.M."/>
            <person name="Andersen G.L."/>
            <person name="Banfield J.F."/>
        </authorList>
    </citation>
    <scope>NUCLEOTIDE SEQUENCE [LARGE SCALE GENOMIC DNA]</scope>
    <source>
        <strain evidence="7">46_47</strain>
        <strain evidence="8">46_70</strain>
    </source>
</reference>
<dbReference type="PROSITE" id="PS00584">
    <property type="entry name" value="PFKB_KINASES_2"/>
    <property type="match status" value="1"/>
</dbReference>
<dbReference type="AlphaFoldDB" id="A0A101I8P1"/>
<dbReference type="GO" id="GO:0005524">
    <property type="term" value="F:ATP binding"/>
    <property type="evidence" value="ECO:0007669"/>
    <property type="project" value="UniProtKB-KW"/>
</dbReference>
<dbReference type="InterPro" id="IPR029056">
    <property type="entry name" value="Ribokinase-like"/>
</dbReference>
<dbReference type="PANTHER" id="PTHR43085:SF1">
    <property type="entry name" value="PSEUDOURIDINE KINASE-RELATED"/>
    <property type="match status" value="1"/>
</dbReference>
<dbReference type="EMBL" id="LGGW01000020">
    <property type="protein sequence ID" value="KUK90788.1"/>
    <property type="molecule type" value="Genomic_DNA"/>
</dbReference>
<comment type="similarity">
    <text evidence="1">Belongs to the carbohydrate kinase PfkB family.</text>
</comment>
<dbReference type="Proteomes" id="UP000054260">
    <property type="component" value="Unassembled WGS sequence"/>
</dbReference>
<dbReference type="Pfam" id="PF00294">
    <property type="entry name" value="PfkB"/>
    <property type="match status" value="1"/>
</dbReference>
<evidence type="ECO:0000256" key="1">
    <source>
        <dbReference type="ARBA" id="ARBA00010688"/>
    </source>
</evidence>
<dbReference type="EMBL" id="LGGH01000057">
    <property type="protein sequence ID" value="KUK67902.1"/>
    <property type="molecule type" value="Genomic_DNA"/>
</dbReference>
<keyword evidence="4 8" id="KW-0418">Kinase</keyword>
<keyword evidence="2" id="KW-0808">Transferase</keyword>
<dbReference type="SUPFAM" id="SSF53613">
    <property type="entry name" value="Ribokinase-like"/>
    <property type="match status" value="1"/>
</dbReference>
<feature type="domain" description="Carbohydrate kinase PfkB" evidence="6">
    <location>
        <begin position="39"/>
        <end position="328"/>
    </location>
</feature>
<sequence>MLAEQQSLGGNFQADSGVVARNSICNDRLINEGGVELSRVAVVGELLIDLISSSVVRDLGEATSFRRFFAGSPGNLVSNLHDLGVDTALLSRVGDDFFGRAYLEHLRSRGIDTSFVQLDPEAHTSVVFVSKSQSTPQFMAIRGADCFLEEPHEIHSFLKNVEFIHFTSWPLSRERTRAVSMKLVALALKMGIKIAFDPNYREVLWETSHDGKAFTREFVKHCFIVKPSEDDSYHIFGPGKPLDYISKFHEAGAKNVILTLGHKGTIISDGSRIETLPPCARRVVDTTGAGDAFWSGILFGLLNGKDIFESAVYGNYCAAFRIEHEGKDVILPSVEALKAIFEAGDD</sequence>
<protein>
    <submittedName>
        <fullName evidence="8">Sugar kinase, ribokinase</fullName>
    </submittedName>
</protein>
<evidence type="ECO:0000313" key="8">
    <source>
        <dbReference type="EMBL" id="KUK90788.1"/>
    </source>
</evidence>
<accession>A0A101I8P1</accession>
<proteinExistence type="inferred from homology"/>
<dbReference type="Gene3D" id="3.40.1620.20">
    <property type="match status" value="1"/>
</dbReference>
<dbReference type="Gene3D" id="3.40.1190.30">
    <property type="match status" value="1"/>
</dbReference>
<evidence type="ECO:0000313" key="10">
    <source>
        <dbReference type="Proteomes" id="UP000055014"/>
    </source>
</evidence>
<dbReference type="Gene3D" id="6.10.140.490">
    <property type="match status" value="1"/>
</dbReference>
<evidence type="ECO:0000313" key="9">
    <source>
        <dbReference type="Proteomes" id="UP000054260"/>
    </source>
</evidence>
<keyword evidence="5" id="KW-0067">ATP-binding</keyword>
<evidence type="ECO:0000256" key="4">
    <source>
        <dbReference type="ARBA" id="ARBA00022777"/>
    </source>
</evidence>
<reference evidence="9 10" key="2">
    <citation type="journal article" date="2015" name="MBio">
        <title>Genome-Resolved Metagenomic Analysis Reveals Roles for Candidate Phyla and Other Microbial Community Members in Biogeochemical Transformations in Oil Reservoirs.</title>
        <authorList>
            <person name="Hu P."/>
            <person name="Tom L."/>
            <person name="Singh A."/>
            <person name="Thomas B.C."/>
            <person name="Baker B.J."/>
            <person name="Piceno Y.M."/>
            <person name="Andersen G.L."/>
            <person name="Banfield J.F."/>
        </authorList>
    </citation>
    <scope>NUCLEOTIDE SEQUENCE [LARGE SCALE GENOMIC DNA]</scope>
</reference>
<evidence type="ECO:0000313" key="7">
    <source>
        <dbReference type="EMBL" id="KUK67902.1"/>
    </source>
</evidence>
<comment type="caution">
    <text evidence="8">The sequence shown here is derived from an EMBL/GenBank/DDBJ whole genome shotgun (WGS) entry which is preliminary data.</text>
</comment>
<dbReference type="PATRIC" id="fig|1236046.5.peg.1507"/>
<dbReference type="Proteomes" id="UP000055014">
    <property type="component" value="Unassembled WGS sequence"/>
</dbReference>
<keyword evidence="3" id="KW-0547">Nucleotide-binding</keyword>
<evidence type="ECO:0000256" key="5">
    <source>
        <dbReference type="ARBA" id="ARBA00022840"/>
    </source>
</evidence>
<dbReference type="InterPro" id="IPR011611">
    <property type="entry name" value="PfkB_dom"/>
</dbReference>
<evidence type="ECO:0000256" key="2">
    <source>
        <dbReference type="ARBA" id="ARBA00022679"/>
    </source>
</evidence>
<gene>
    <name evidence="7" type="ORF">XD86_0520</name>
    <name evidence="8" type="ORF">XE02_0379</name>
</gene>
<organism evidence="8 10">
    <name type="scientific">Mesotoga infera</name>
    <dbReference type="NCBI Taxonomy" id="1236046"/>
    <lineage>
        <taxon>Bacteria</taxon>
        <taxon>Thermotogati</taxon>
        <taxon>Thermotogota</taxon>
        <taxon>Thermotogae</taxon>
        <taxon>Kosmotogales</taxon>
        <taxon>Kosmotogaceae</taxon>
        <taxon>Mesotoga</taxon>
    </lineage>
</organism>
<dbReference type="InterPro" id="IPR050306">
    <property type="entry name" value="PfkB_Carbo_kinase"/>
</dbReference>
<dbReference type="CDD" id="cd01167">
    <property type="entry name" value="bac_FRK"/>
    <property type="match status" value="1"/>
</dbReference>
<evidence type="ECO:0000256" key="3">
    <source>
        <dbReference type="ARBA" id="ARBA00022741"/>
    </source>
</evidence>
<dbReference type="PANTHER" id="PTHR43085">
    <property type="entry name" value="HEXOKINASE FAMILY MEMBER"/>
    <property type="match status" value="1"/>
</dbReference>